<comment type="similarity">
    <text evidence="1">Belongs to the N-CoR nuclear receptor corepressors family.</text>
</comment>
<dbReference type="PANTHER" id="PTHR13992:SF39">
    <property type="entry name" value="SMRTER, ISOFORM G"/>
    <property type="match status" value="1"/>
</dbReference>
<feature type="compositionally biased region" description="Polar residues" evidence="9">
    <location>
        <begin position="1279"/>
        <end position="1305"/>
    </location>
</feature>
<feature type="compositionally biased region" description="Polar residues" evidence="9">
    <location>
        <begin position="1474"/>
        <end position="1493"/>
    </location>
</feature>
<feature type="non-terminal residue" evidence="14">
    <location>
        <position position="1755"/>
    </location>
</feature>
<reference evidence="14 15" key="1">
    <citation type="journal article" date="2021" name="Elife">
        <title>Chloroplast acquisition without the gene transfer in kleptoplastic sea slugs, Plakobranchus ocellatus.</title>
        <authorList>
            <person name="Maeda T."/>
            <person name="Takahashi S."/>
            <person name="Yoshida T."/>
            <person name="Shimamura S."/>
            <person name="Takaki Y."/>
            <person name="Nagai Y."/>
            <person name="Toyoda A."/>
            <person name="Suzuki Y."/>
            <person name="Arimoto A."/>
            <person name="Ishii H."/>
            <person name="Satoh N."/>
            <person name="Nishiyama T."/>
            <person name="Hasebe M."/>
            <person name="Maruyama T."/>
            <person name="Minagawa J."/>
            <person name="Obokata J."/>
            <person name="Shigenobu S."/>
        </authorList>
    </citation>
    <scope>NUCLEOTIDE SEQUENCE [LARGE SCALE GENOMIC DNA]</scope>
</reference>
<keyword evidence="2" id="KW-0479">Metal-binding</keyword>
<evidence type="ECO:0000256" key="3">
    <source>
        <dbReference type="ARBA" id="ARBA00022771"/>
    </source>
</evidence>
<organism evidence="14 15">
    <name type="scientific">Elysia marginata</name>
    <dbReference type="NCBI Taxonomy" id="1093978"/>
    <lineage>
        <taxon>Eukaryota</taxon>
        <taxon>Metazoa</taxon>
        <taxon>Spiralia</taxon>
        <taxon>Lophotrochozoa</taxon>
        <taxon>Mollusca</taxon>
        <taxon>Gastropoda</taxon>
        <taxon>Heterobranchia</taxon>
        <taxon>Euthyneura</taxon>
        <taxon>Panpulmonata</taxon>
        <taxon>Sacoglossa</taxon>
        <taxon>Placobranchoidea</taxon>
        <taxon>Plakobranchidae</taxon>
        <taxon>Elysia</taxon>
    </lineage>
</organism>
<protein>
    <submittedName>
        <fullName evidence="14">Nuclear receptor corepressor 1</fullName>
    </submittedName>
</protein>
<keyword evidence="5 8" id="KW-0175">Coiled coil</keyword>
<keyword evidence="14" id="KW-0675">Receptor</keyword>
<dbReference type="GO" id="GO:0032991">
    <property type="term" value="C:protein-containing complex"/>
    <property type="evidence" value="ECO:0007669"/>
    <property type="project" value="UniProtKB-ARBA"/>
</dbReference>
<feature type="compositionally biased region" description="Low complexity" evidence="9">
    <location>
        <begin position="519"/>
        <end position="536"/>
    </location>
</feature>
<evidence type="ECO:0000256" key="7">
    <source>
        <dbReference type="ARBA" id="ARBA00023242"/>
    </source>
</evidence>
<comment type="caution">
    <text evidence="14">The sequence shown here is derived from an EMBL/GenBank/DDBJ whole genome shotgun (WGS) entry which is preliminary data.</text>
</comment>
<dbReference type="InterPro" id="IPR001005">
    <property type="entry name" value="SANT/Myb"/>
</dbReference>
<evidence type="ECO:0000256" key="9">
    <source>
        <dbReference type="SAM" id="MobiDB-lite"/>
    </source>
</evidence>
<dbReference type="InterPro" id="IPR017930">
    <property type="entry name" value="Myb_dom"/>
</dbReference>
<evidence type="ECO:0000313" key="14">
    <source>
        <dbReference type="EMBL" id="GFR65385.1"/>
    </source>
</evidence>
<feature type="region of interest" description="Disordered" evidence="9">
    <location>
        <begin position="733"/>
        <end position="765"/>
    </location>
</feature>
<evidence type="ECO:0000313" key="15">
    <source>
        <dbReference type="Proteomes" id="UP000762676"/>
    </source>
</evidence>
<evidence type="ECO:0000259" key="11">
    <source>
        <dbReference type="PROSITE" id="PS50090"/>
    </source>
</evidence>
<dbReference type="PANTHER" id="PTHR13992">
    <property type="entry name" value="NUCLEAR RECEPTOR CO-REPRESSOR RELATED NCOR"/>
    <property type="match status" value="1"/>
</dbReference>
<evidence type="ECO:0000259" key="12">
    <source>
        <dbReference type="PROSITE" id="PS51293"/>
    </source>
</evidence>
<keyword evidence="10" id="KW-0732">Signal</keyword>
<feature type="compositionally biased region" description="Polar residues" evidence="9">
    <location>
        <begin position="1430"/>
        <end position="1439"/>
    </location>
</feature>
<dbReference type="Proteomes" id="UP000762676">
    <property type="component" value="Unassembled WGS sequence"/>
</dbReference>
<feature type="signal peptide" evidence="10">
    <location>
        <begin position="1"/>
        <end position="15"/>
    </location>
</feature>
<feature type="compositionally biased region" description="Acidic residues" evidence="9">
    <location>
        <begin position="842"/>
        <end position="861"/>
    </location>
</feature>
<feature type="compositionally biased region" description="Low complexity" evidence="9">
    <location>
        <begin position="1087"/>
        <end position="1103"/>
    </location>
</feature>
<dbReference type="GO" id="GO:0008270">
    <property type="term" value="F:zinc ion binding"/>
    <property type="evidence" value="ECO:0007669"/>
    <property type="project" value="UniProtKB-KW"/>
</dbReference>
<feature type="compositionally biased region" description="Low complexity" evidence="9">
    <location>
        <begin position="950"/>
        <end position="961"/>
    </location>
</feature>
<feature type="region of interest" description="Disordered" evidence="9">
    <location>
        <begin position="1063"/>
        <end position="1755"/>
    </location>
</feature>
<keyword evidence="6" id="KW-0238">DNA-binding</keyword>
<feature type="domain" description="SANT" evidence="12">
    <location>
        <begin position="449"/>
        <end position="500"/>
    </location>
</feature>
<evidence type="ECO:0000256" key="8">
    <source>
        <dbReference type="SAM" id="Coils"/>
    </source>
</evidence>
<dbReference type="Gene3D" id="1.20.58.1880">
    <property type="match status" value="1"/>
</dbReference>
<feature type="compositionally biased region" description="Polar residues" evidence="9">
    <location>
        <begin position="911"/>
        <end position="935"/>
    </location>
</feature>
<feature type="region of interest" description="Disordered" evidence="9">
    <location>
        <begin position="567"/>
        <end position="606"/>
    </location>
</feature>
<feature type="compositionally biased region" description="Polar residues" evidence="9">
    <location>
        <begin position="968"/>
        <end position="993"/>
    </location>
</feature>
<feature type="compositionally biased region" description="Low complexity" evidence="9">
    <location>
        <begin position="567"/>
        <end position="577"/>
    </location>
</feature>
<dbReference type="SUPFAM" id="SSF46689">
    <property type="entry name" value="Homeodomain-like"/>
    <property type="match status" value="2"/>
</dbReference>
<dbReference type="InterPro" id="IPR017884">
    <property type="entry name" value="SANT_dom"/>
</dbReference>
<evidence type="ECO:0000256" key="6">
    <source>
        <dbReference type="ARBA" id="ARBA00023125"/>
    </source>
</evidence>
<evidence type="ECO:0000256" key="4">
    <source>
        <dbReference type="ARBA" id="ARBA00022833"/>
    </source>
</evidence>
<sequence length="1755" mass="192315">MRASVHALAVSVLLSGDIGLQRSVEASTRASVASDVRPRFGQVRWPSLACEVGGSGGAGFVVLLGQQSRVSGTEYMQVTRRRPSLLREHYYHSPGIDRDRAASDVYQARLAQESHLMAGMSGAVGPGQAGGGPGGHMSGVDLGPSPLKRPRLGEKPDLTQPLHVDVEIKREPAYTPQVEAISPTLPQEDPAIKMLQKKLTDRLNRVEMDIKQVEQQIANVKKKRAQLLENKNKPQEEKVADELSYEPKHQSIPQIIYAENRKKAAAAHKVFEKLGPKIELPLYHQPSDTAVYHENIKTHKEFRARLILHLKRRHQARRIRERYLTDRYDQLMQSWLKRTEKIENNSKRKAKEAKMREYYEKVVPEIKKLREEKESKQGTRSGQGGYVRSDAEMEQIMNGLTDQEEEEKKMRSLSVIPPMMLDARQRKMRFVNNNGLLEDPLEIHKDAQKFQTRWTDAEKQIFKEKYLQTPKNFVLISSFLPQKSVADCVQFYYLNKKDENYKQLLRKQNMKRKRTMTKAQQQEQLRQQQQQEQLRQQEEAAAAAAALLPGNEIMPIKMEVKTEAEAETATVSAAKTEGPAGDGIKKEPKDEDKGKSGEAEVAENETSVSEGGVHNCAVCKSEFAHFGLSRPLTSADCEQYGINQADLQPDMRVCNPCRCLTLRKRFTHCPIPTCRTPKKRTKRLRPVPAAWNEMTPDLKSKMMEEFQLKEDIAKCCNACFNRIMRRLGNLGETSATSAPAEVTSGAVESTSEGQDTDMSENSRWTEEEMDKAKKGLRKHGKDWTAVANFVGTKSESQCKNFFFNYKKKLNLEALIEEHKDQAGDGRTTSICDSITSTVTAGSEEESLSDDDNDEDNGDDSDTASAPSPNPLRTEEGDVDLVPGQRSGGAMPGEPEVRGDAQGLAPPPAILSQENKQLSTSQGSLRSIDNDSSATMSADEGPPGSLGVHGPGMPSHSSGHHSIPPPVPTSSSYSQPHIQEVSQRHTPPSASMGSGSRGGTPHTSLASPFSAPRPGAGASIISGQPGVRASPLGGLGRSSSSEVPVIREMPMGLDYQGMVQYGSQLIPGEHGTHGAIAGPPPQHLEPMRSSPRPSSAHSSHSDAGSGMGRPPASLRVRDLINSAIEKETCEQPLPSHSPQDRRGPMMDPGRSRGPTPQDLRKERLPPHMGDPRGAMLGPGGPSYPLPVGSSRDIDLQQDLLPRRPDPLDKGPHGYKGDPRDFDPGHRSRPDSYQRSMAEPPRQMAAPPPAHSHHQSGVPAAHSGAQDLGKPPGHRPDSRNKSPSMYQVDSRSVSPNVRGGQTSSSPFTHGLDPSRCSPASRIPAPPPLITSGGPSQQRASPKQARSPPPHMMMRGSITQGTPASHSGPHGPHSGHGPHGPHGHPMAGMVRQPAPPPQQGSITKGTPMKMMPDGSPRMPIDPRGGPPHPSVYESVSGQYRHSQQQQQQQVMYNKQQQGGSQYSQGPLYSQYPGEQNPPYSSKATIMSDYLTAQQMPRGQKGEREEGLSPRGSGVRDSMHPNAGPSHPPGPAQRQAQAGVDPRMMPMAGQGLMYMGKGRDDKQQSTGWPQGVRGMPGQAMSNPMGLGPMASQRPSIVAGTGRMPPLPHQLDHKPEVQSAMADSTSMQQQQQQQRGQLSPRQADSNGRLMGLLGVPSDPNQPRRLSPGLRGPYKADSPYDKVSSASVSRTAQWEQQMKQRQYESSLAEQQSRQEQERRMAVSQAHPSQEADPRGYPGPRGDPRDPRDPRDLRDPRDPYPG</sequence>
<feature type="compositionally biased region" description="Basic and acidic residues" evidence="9">
    <location>
        <begin position="583"/>
        <end position="598"/>
    </location>
</feature>
<feature type="region of interest" description="Disordered" evidence="9">
    <location>
        <begin position="836"/>
        <end position="1042"/>
    </location>
</feature>
<dbReference type="GO" id="GO:0000785">
    <property type="term" value="C:chromatin"/>
    <property type="evidence" value="ECO:0007669"/>
    <property type="project" value="TreeGrafter"/>
</dbReference>
<dbReference type="InterPro" id="IPR009057">
    <property type="entry name" value="Homeodomain-like_sf"/>
</dbReference>
<dbReference type="InterPro" id="IPR031557">
    <property type="entry name" value="N-CoR_GPS2_interact"/>
</dbReference>
<keyword evidence="7" id="KW-0539">Nucleus</keyword>
<feature type="coiled-coil region" evidence="8">
    <location>
        <begin position="196"/>
        <end position="230"/>
    </location>
</feature>
<evidence type="ECO:0000256" key="1">
    <source>
        <dbReference type="ARBA" id="ARBA00010097"/>
    </source>
</evidence>
<dbReference type="FunFam" id="1.10.10.60:FF:000012">
    <property type="entry name" value="Metastasis-associated 1 family, member 3"/>
    <property type="match status" value="1"/>
</dbReference>
<dbReference type="Gene3D" id="1.20.5.430">
    <property type="match status" value="1"/>
</dbReference>
<dbReference type="CDD" id="cd00167">
    <property type="entry name" value="SANT"/>
    <property type="match status" value="1"/>
</dbReference>
<dbReference type="GO" id="GO:0003677">
    <property type="term" value="F:DNA binding"/>
    <property type="evidence" value="ECO:0007669"/>
    <property type="project" value="UniProtKB-KW"/>
</dbReference>
<feature type="compositionally biased region" description="Basic and acidic residues" evidence="9">
    <location>
        <begin position="1199"/>
        <end position="1230"/>
    </location>
</feature>
<dbReference type="Pfam" id="PF15784">
    <property type="entry name" value="GPS2_interact"/>
    <property type="match status" value="1"/>
</dbReference>
<feature type="compositionally biased region" description="Polar residues" evidence="9">
    <location>
        <begin position="1630"/>
        <end position="1640"/>
    </location>
</feature>
<name>A0AAV4EXF1_9GAST</name>
<dbReference type="GO" id="GO:0005654">
    <property type="term" value="C:nucleoplasm"/>
    <property type="evidence" value="ECO:0007669"/>
    <property type="project" value="UniProtKB-ARBA"/>
</dbReference>
<dbReference type="InterPro" id="IPR051571">
    <property type="entry name" value="N-CoR_corepressor"/>
</dbReference>
<evidence type="ECO:0000256" key="5">
    <source>
        <dbReference type="ARBA" id="ARBA00023054"/>
    </source>
</evidence>
<dbReference type="PROSITE" id="PS51294">
    <property type="entry name" value="HTH_MYB"/>
    <property type="match status" value="1"/>
</dbReference>
<dbReference type="Pfam" id="PF00249">
    <property type="entry name" value="Myb_DNA-binding"/>
    <property type="match status" value="1"/>
</dbReference>
<proteinExistence type="inferred from homology"/>
<dbReference type="GO" id="GO:0000122">
    <property type="term" value="P:negative regulation of transcription by RNA polymerase II"/>
    <property type="evidence" value="ECO:0007669"/>
    <property type="project" value="TreeGrafter"/>
</dbReference>
<accession>A0AAV4EXF1</accession>
<dbReference type="GO" id="GO:0003714">
    <property type="term" value="F:transcription corepressor activity"/>
    <property type="evidence" value="ECO:0007669"/>
    <property type="project" value="TreeGrafter"/>
</dbReference>
<gene>
    <name evidence="14" type="ORF">ElyMa_000202200</name>
</gene>
<dbReference type="SMART" id="SM00717">
    <property type="entry name" value="SANT"/>
    <property type="match status" value="2"/>
</dbReference>
<keyword evidence="4" id="KW-0862">Zinc</keyword>
<feature type="domain" description="Myb-like" evidence="11">
    <location>
        <begin position="756"/>
        <end position="806"/>
    </location>
</feature>
<feature type="compositionally biased region" description="Polar residues" evidence="9">
    <location>
        <begin position="1678"/>
        <end position="1694"/>
    </location>
</feature>
<feature type="domain" description="HTH myb-type" evidence="13">
    <location>
        <begin position="763"/>
        <end position="810"/>
    </location>
</feature>
<keyword evidence="15" id="KW-1185">Reference proteome</keyword>
<feature type="compositionally biased region" description="Low complexity" evidence="9">
    <location>
        <begin position="1440"/>
        <end position="1469"/>
    </location>
</feature>
<keyword evidence="3" id="KW-0863">Zinc-finger</keyword>
<evidence type="ECO:0000256" key="10">
    <source>
        <dbReference type="SAM" id="SignalP"/>
    </source>
</evidence>
<feature type="domain" description="SANT" evidence="12">
    <location>
        <begin position="759"/>
        <end position="810"/>
    </location>
</feature>
<feature type="chain" id="PRO_5043966097" evidence="10">
    <location>
        <begin position="16"/>
        <end position="1755"/>
    </location>
</feature>
<evidence type="ECO:0000256" key="2">
    <source>
        <dbReference type="ARBA" id="ARBA00022723"/>
    </source>
</evidence>
<dbReference type="EMBL" id="BMAT01000383">
    <property type="protein sequence ID" value="GFR65385.1"/>
    <property type="molecule type" value="Genomic_DNA"/>
</dbReference>
<evidence type="ECO:0000259" key="13">
    <source>
        <dbReference type="PROSITE" id="PS51294"/>
    </source>
</evidence>
<dbReference type="PROSITE" id="PS50090">
    <property type="entry name" value="MYB_LIKE"/>
    <property type="match status" value="1"/>
</dbReference>
<dbReference type="PROSITE" id="PS51293">
    <property type="entry name" value="SANT"/>
    <property type="match status" value="2"/>
</dbReference>
<feature type="compositionally biased region" description="Basic and acidic residues" evidence="9">
    <location>
        <begin position="1735"/>
        <end position="1755"/>
    </location>
</feature>
<feature type="region of interest" description="Disordered" evidence="9">
    <location>
        <begin position="509"/>
        <end position="536"/>
    </location>
</feature>
<dbReference type="Gene3D" id="1.10.10.60">
    <property type="entry name" value="Homeodomain-like"/>
    <property type="match status" value="1"/>
</dbReference>